<feature type="domain" description="N-acetyltransferase" evidence="1">
    <location>
        <begin position="9"/>
        <end position="197"/>
    </location>
</feature>
<gene>
    <name evidence="2" type="ORF">FB567DRAFT_595677</name>
</gene>
<dbReference type="Pfam" id="PF13302">
    <property type="entry name" value="Acetyltransf_3"/>
    <property type="match status" value="1"/>
</dbReference>
<dbReference type="GO" id="GO:0016747">
    <property type="term" value="F:acyltransferase activity, transferring groups other than amino-acyl groups"/>
    <property type="evidence" value="ECO:0007669"/>
    <property type="project" value="InterPro"/>
</dbReference>
<accession>A0A8K0R0B6</accession>
<dbReference type="PANTHER" id="PTHR43792">
    <property type="entry name" value="GNAT FAMILY, PUTATIVE (AFU_ORTHOLOGUE AFUA_3G00765)-RELATED-RELATED"/>
    <property type="match status" value="1"/>
</dbReference>
<dbReference type="Gene3D" id="3.40.630.30">
    <property type="match status" value="1"/>
</dbReference>
<dbReference type="Proteomes" id="UP000813461">
    <property type="component" value="Unassembled WGS sequence"/>
</dbReference>
<dbReference type="OrthoDB" id="4072826at2759"/>
<dbReference type="InterPro" id="IPR016181">
    <property type="entry name" value="Acyl_CoA_acyltransferase"/>
</dbReference>
<dbReference type="PANTHER" id="PTHR43792:SF1">
    <property type="entry name" value="N-ACETYLTRANSFERASE DOMAIN-CONTAINING PROTEIN"/>
    <property type="match status" value="1"/>
</dbReference>
<evidence type="ECO:0000313" key="3">
    <source>
        <dbReference type="Proteomes" id="UP000813461"/>
    </source>
</evidence>
<protein>
    <submittedName>
        <fullName evidence="2">GNAT domain-containing protein</fullName>
    </submittedName>
</protein>
<proteinExistence type="predicted"/>
<evidence type="ECO:0000313" key="2">
    <source>
        <dbReference type="EMBL" id="KAH7079692.1"/>
    </source>
</evidence>
<organism evidence="2 3">
    <name type="scientific">Paraphoma chrysanthemicola</name>
    <dbReference type="NCBI Taxonomy" id="798071"/>
    <lineage>
        <taxon>Eukaryota</taxon>
        <taxon>Fungi</taxon>
        <taxon>Dikarya</taxon>
        <taxon>Ascomycota</taxon>
        <taxon>Pezizomycotina</taxon>
        <taxon>Dothideomycetes</taxon>
        <taxon>Pleosporomycetidae</taxon>
        <taxon>Pleosporales</taxon>
        <taxon>Pleosporineae</taxon>
        <taxon>Phaeosphaeriaceae</taxon>
        <taxon>Paraphoma</taxon>
    </lineage>
</organism>
<sequence>MDSTITTQRLKLTLLTKADLGSQEFDWVHEIRSNVQSSWWSLYGAAKTPSDTEKAMKNLILDPQKDGEEKAFRIPYLVHELPNPTTSHAGTSSTEHGHAGGAPKFIGLISLRSLSPQETTEMPHLGHASTPTTLSLELAYMFLPTSWGRGYATESISAMLGACTRVDKSYWQPWEKVYVRAIVHDENTPSQRVCEKSLMRRGRDEVGAGEEEGKMEVLDFEGGRFFIAGKWRSHHRLYVYGREIVG</sequence>
<name>A0A8K0R0B6_9PLEO</name>
<dbReference type="InterPro" id="IPR000182">
    <property type="entry name" value="GNAT_dom"/>
</dbReference>
<comment type="caution">
    <text evidence="2">The sequence shown here is derived from an EMBL/GenBank/DDBJ whole genome shotgun (WGS) entry which is preliminary data.</text>
</comment>
<keyword evidence="3" id="KW-1185">Reference proteome</keyword>
<evidence type="ECO:0000259" key="1">
    <source>
        <dbReference type="Pfam" id="PF13302"/>
    </source>
</evidence>
<reference evidence="2" key="1">
    <citation type="journal article" date="2021" name="Nat. Commun.">
        <title>Genetic determinants of endophytism in the Arabidopsis root mycobiome.</title>
        <authorList>
            <person name="Mesny F."/>
            <person name="Miyauchi S."/>
            <person name="Thiergart T."/>
            <person name="Pickel B."/>
            <person name="Atanasova L."/>
            <person name="Karlsson M."/>
            <person name="Huettel B."/>
            <person name="Barry K.W."/>
            <person name="Haridas S."/>
            <person name="Chen C."/>
            <person name="Bauer D."/>
            <person name="Andreopoulos W."/>
            <person name="Pangilinan J."/>
            <person name="LaButti K."/>
            <person name="Riley R."/>
            <person name="Lipzen A."/>
            <person name="Clum A."/>
            <person name="Drula E."/>
            <person name="Henrissat B."/>
            <person name="Kohler A."/>
            <person name="Grigoriev I.V."/>
            <person name="Martin F.M."/>
            <person name="Hacquard S."/>
        </authorList>
    </citation>
    <scope>NUCLEOTIDE SEQUENCE</scope>
    <source>
        <strain evidence="2">MPI-SDFR-AT-0120</strain>
    </source>
</reference>
<dbReference type="EMBL" id="JAGMVJ010000016">
    <property type="protein sequence ID" value="KAH7079692.1"/>
    <property type="molecule type" value="Genomic_DNA"/>
</dbReference>
<dbReference type="AlphaFoldDB" id="A0A8K0R0B6"/>
<dbReference type="SUPFAM" id="SSF55729">
    <property type="entry name" value="Acyl-CoA N-acyltransferases (Nat)"/>
    <property type="match status" value="1"/>
</dbReference>
<dbReference type="InterPro" id="IPR051531">
    <property type="entry name" value="N-acetyltransferase"/>
</dbReference>